<evidence type="ECO:0000256" key="2">
    <source>
        <dbReference type="SAM" id="MobiDB-lite"/>
    </source>
</evidence>
<organism evidence="5 6">
    <name type="scientific">Salibaculum griseiflavum</name>
    <dbReference type="NCBI Taxonomy" id="1914409"/>
    <lineage>
        <taxon>Bacteria</taxon>
        <taxon>Pseudomonadati</taxon>
        <taxon>Pseudomonadota</taxon>
        <taxon>Alphaproteobacteria</taxon>
        <taxon>Rhodobacterales</taxon>
        <taxon>Roseobacteraceae</taxon>
        <taxon>Salibaculum</taxon>
    </lineage>
</organism>
<dbReference type="EMBL" id="QETF01000004">
    <property type="protein sequence ID" value="PWG17549.1"/>
    <property type="molecule type" value="Genomic_DNA"/>
</dbReference>
<dbReference type="Proteomes" id="UP000245293">
    <property type="component" value="Unassembled WGS sequence"/>
</dbReference>
<dbReference type="PANTHER" id="PTHR32309:SF13">
    <property type="entry name" value="FERRIC ENTEROBACTIN TRANSPORT PROTEIN FEPE"/>
    <property type="match status" value="1"/>
</dbReference>
<evidence type="ECO:0000256" key="4">
    <source>
        <dbReference type="SAM" id="SignalP"/>
    </source>
</evidence>
<feature type="transmembrane region" description="Helical" evidence="3">
    <location>
        <begin position="203"/>
        <end position="226"/>
    </location>
</feature>
<feature type="region of interest" description="Disordered" evidence="2">
    <location>
        <begin position="120"/>
        <end position="185"/>
    </location>
</feature>
<feature type="signal peptide" evidence="4">
    <location>
        <begin position="1"/>
        <end position="25"/>
    </location>
</feature>
<keyword evidence="3" id="KW-0812">Transmembrane</keyword>
<accession>A0A2V1P4X9</accession>
<evidence type="ECO:0000313" key="6">
    <source>
        <dbReference type="Proteomes" id="UP000245293"/>
    </source>
</evidence>
<dbReference type="RefSeq" id="WP_109387164.1">
    <property type="nucleotide sequence ID" value="NZ_QETF01000004.1"/>
</dbReference>
<feature type="coiled-coil region" evidence="1">
    <location>
        <begin position="378"/>
        <end position="435"/>
    </location>
</feature>
<feature type="compositionally biased region" description="Polar residues" evidence="2">
    <location>
        <begin position="49"/>
        <end position="58"/>
    </location>
</feature>
<feature type="region of interest" description="Disordered" evidence="2">
    <location>
        <begin position="1"/>
        <end position="62"/>
    </location>
</feature>
<feature type="compositionally biased region" description="Basic residues" evidence="2">
    <location>
        <begin position="1"/>
        <end position="14"/>
    </location>
</feature>
<dbReference type="GO" id="GO:0005886">
    <property type="term" value="C:plasma membrane"/>
    <property type="evidence" value="ECO:0007669"/>
    <property type="project" value="TreeGrafter"/>
</dbReference>
<protein>
    <submittedName>
        <fullName evidence="5">Capsule biosynthesis protein</fullName>
    </submittedName>
</protein>
<keyword evidence="3" id="KW-0472">Membrane</keyword>
<feature type="compositionally biased region" description="Low complexity" evidence="2">
    <location>
        <begin position="17"/>
        <end position="34"/>
    </location>
</feature>
<keyword evidence="1" id="KW-0175">Coiled coil</keyword>
<reference evidence="6" key="1">
    <citation type="submission" date="2018-05" db="EMBL/GenBank/DDBJ databases">
        <authorList>
            <person name="Du Z."/>
            <person name="Wang X."/>
        </authorList>
    </citation>
    <scope>NUCLEOTIDE SEQUENCE [LARGE SCALE GENOMIC DNA]</scope>
    <source>
        <strain evidence="6">WDS4C29</strain>
    </source>
</reference>
<keyword evidence="3" id="KW-1133">Transmembrane helix</keyword>
<proteinExistence type="predicted"/>
<feature type="transmembrane region" description="Helical" evidence="3">
    <location>
        <begin position="538"/>
        <end position="558"/>
    </location>
</feature>
<dbReference type="PANTHER" id="PTHR32309">
    <property type="entry name" value="TYROSINE-PROTEIN KINASE"/>
    <property type="match status" value="1"/>
</dbReference>
<keyword evidence="4" id="KW-0732">Signal</keyword>
<evidence type="ECO:0000256" key="1">
    <source>
        <dbReference type="SAM" id="Coils"/>
    </source>
</evidence>
<comment type="caution">
    <text evidence="5">The sequence shown here is derived from an EMBL/GenBank/DDBJ whole genome shotgun (WGS) entry which is preliminary data.</text>
</comment>
<dbReference type="OrthoDB" id="7810642at2"/>
<gene>
    <name evidence="5" type="ORF">DFK10_04795</name>
</gene>
<keyword evidence="6" id="KW-1185">Reference proteome</keyword>
<evidence type="ECO:0000256" key="3">
    <source>
        <dbReference type="SAM" id="Phobius"/>
    </source>
</evidence>
<name>A0A2V1P4X9_9RHOB</name>
<dbReference type="GO" id="GO:0004713">
    <property type="term" value="F:protein tyrosine kinase activity"/>
    <property type="evidence" value="ECO:0007669"/>
    <property type="project" value="TreeGrafter"/>
</dbReference>
<dbReference type="Gene3D" id="1.20.5.340">
    <property type="match status" value="1"/>
</dbReference>
<feature type="compositionally biased region" description="Polar residues" evidence="2">
    <location>
        <begin position="137"/>
        <end position="153"/>
    </location>
</feature>
<evidence type="ECO:0000313" key="5">
    <source>
        <dbReference type="EMBL" id="PWG17549.1"/>
    </source>
</evidence>
<dbReference type="InterPro" id="IPR050445">
    <property type="entry name" value="Bact_polysacc_biosynth/exp"/>
</dbReference>
<dbReference type="AlphaFoldDB" id="A0A2V1P4X9"/>
<sequence length="564" mass="61691">MTTKPKARKYRIRRNNALAASGASAAAEADPAPETDNGTRVVRPATGPSPATNANITSPGGMAAETDIDAIRQEGLTGRQLRMARRVAHKHGLAVTSDFDAVRQLRQRGIDPFQRNNVLELVTPDDSQTDKAAADMAQTQGQPKQPDPGTQLQKQDKVQLPQTVVHKPNLPSTETAAPASAEQRAGEIRALQRDIARRRRKKLFALFSRLAVFVLLPTFAMGWYFFVIATPMYATKSEFVIQQAEAQGSSGFGGLFQGTGLATQSEAVNAQSFLTSREAMLRLDADHAFKAHFQSDEIDAIQRLDADATNEEAYGLYQDHVQVGYDPTEGIIKMEVIAADPAKSQEFSEALIGYTENRVDQLTQRMREDQMSDAVANYEAAETARQQALSDLTTIQQEAEVVDPASAVSALQQRISTLELRMDEKQIELASLQANARPNEARVSAVEGEIARIGEQIELLRGQLSQGTNGSLSQAEIVAKLREAEENYAFAIERVTAAQAAMDQARIEANRQVRFLSVSVAPIAPDEPTYPRAFENTLLSFLIFSGIYLMISLTASILREQVSS</sequence>
<feature type="chain" id="PRO_5016041816" evidence="4">
    <location>
        <begin position="26"/>
        <end position="564"/>
    </location>
</feature>